<dbReference type="InterPro" id="IPR001647">
    <property type="entry name" value="HTH_TetR"/>
</dbReference>
<reference evidence="7" key="1">
    <citation type="submission" date="2015-03" db="EMBL/GenBank/DDBJ databases">
        <authorList>
            <consortium name="Pathogen Informatics"/>
        </authorList>
    </citation>
    <scope>NUCLEOTIDE SEQUENCE [LARGE SCALE GENOMIC DNA]</scope>
    <source>
        <strain evidence="7">NCTC11134</strain>
    </source>
</reference>
<name>A0A0H5NFT1_NOCFR</name>
<evidence type="ECO:0000256" key="4">
    <source>
        <dbReference type="PROSITE-ProRule" id="PRU00335"/>
    </source>
</evidence>
<dbReference type="AlphaFoldDB" id="A0A0H5NFT1"/>
<dbReference type="Proteomes" id="UP000057820">
    <property type="component" value="Chromosome 1"/>
</dbReference>
<dbReference type="InterPro" id="IPR009057">
    <property type="entry name" value="Homeodomain-like_sf"/>
</dbReference>
<dbReference type="PANTHER" id="PTHR30055:SF234">
    <property type="entry name" value="HTH-TYPE TRANSCRIPTIONAL REGULATOR BETI"/>
    <property type="match status" value="1"/>
</dbReference>
<keyword evidence="3" id="KW-0804">Transcription</keyword>
<accession>A0A0H5NFT1</accession>
<dbReference type="PANTHER" id="PTHR30055">
    <property type="entry name" value="HTH-TYPE TRANSCRIPTIONAL REGULATOR RUTR"/>
    <property type="match status" value="1"/>
</dbReference>
<feature type="DNA-binding region" description="H-T-H motif" evidence="4">
    <location>
        <begin position="30"/>
        <end position="49"/>
    </location>
</feature>
<dbReference type="InterPro" id="IPR050109">
    <property type="entry name" value="HTH-type_TetR-like_transc_reg"/>
</dbReference>
<dbReference type="SUPFAM" id="SSF46689">
    <property type="entry name" value="Homeodomain-like"/>
    <property type="match status" value="1"/>
</dbReference>
<gene>
    <name evidence="6" type="ORF">ERS450000_00646</name>
</gene>
<protein>
    <submittedName>
        <fullName evidence="6">Putative DNA-binding transcriptional regulator</fullName>
    </submittedName>
</protein>
<proteinExistence type="predicted"/>
<evidence type="ECO:0000256" key="1">
    <source>
        <dbReference type="ARBA" id="ARBA00023015"/>
    </source>
</evidence>
<evidence type="ECO:0000313" key="7">
    <source>
        <dbReference type="Proteomes" id="UP000057820"/>
    </source>
</evidence>
<evidence type="ECO:0000256" key="2">
    <source>
        <dbReference type="ARBA" id="ARBA00023125"/>
    </source>
</evidence>
<keyword evidence="1" id="KW-0805">Transcription regulation</keyword>
<dbReference type="Gene3D" id="1.10.357.10">
    <property type="entry name" value="Tetracycline Repressor, domain 2"/>
    <property type="match status" value="1"/>
</dbReference>
<evidence type="ECO:0000313" key="6">
    <source>
        <dbReference type="EMBL" id="CRY74393.1"/>
    </source>
</evidence>
<keyword evidence="2 4" id="KW-0238">DNA-binding</keyword>
<evidence type="ECO:0000259" key="5">
    <source>
        <dbReference type="PROSITE" id="PS50977"/>
    </source>
</evidence>
<dbReference type="GO" id="GO:0000976">
    <property type="term" value="F:transcription cis-regulatory region binding"/>
    <property type="evidence" value="ECO:0007669"/>
    <property type="project" value="TreeGrafter"/>
</dbReference>
<dbReference type="GO" id="GO:0003700">
    <property type="term" value="F:DNA-binding transcription factor activity"/>
    <property type="evidence" value="ECO:0007669"/>
    <property type="project" value="TreeGrafter"/>
</dbReference>
<feature type="domain" description="HTH tetR-type" evidence="5">
    <location>
        <begin position="7"/>
        <end position="67"/>
    </location>
</feature>
<dbReference type="RefSeq" id="WP_060590372.1">
    <property type="nucleotide sequence ID" value="NZ_CP031418.1"/>
</dbReference>
<sequence>MARIPAAERRADLVAAAVRVIAAHGVDGATTRRIAEAANAPLATLHYCFATKEALFAAVFEYLAGEYRDVLIRNDVHGDVQTTARALLRGVMEWYRENPAFGATIIELISWGQREGTQAQVVYKAAFDTMRTILGAPRTAAGRRVAPETIDQLIYLVAALSDGFALNWLVFTDEAAAQGQMELTLGALDAWMAAHLGDGPAATPAAQAPARTPEPRMRSLVSWVGVD</sequence>
<dbReference type="Pfam" id="PF00440">
    <property type="entry name" value="TetR_N"/>
    <property type="match status" value="1"/>
</dbReference>
<dbReference type="KEGG" id="nfr:ERS450000_00646"/>
<organism evidence="6 7">
    <name type="scientific">Nocardia farcinica</name>
    <dbReference type="NCBI Taxonomy" id="37329"/>
    <lineage>
        <taxon>Bacteria</taxon>
        <taxon>Bacillati</taxon>
        <taxon>Actinomycetota</taxon>
        <taxon>Actinomycetes</taxon>
        <taxon>Mycobacteriales</taxon>
        <taxon>Nocardiaceae</taxon>
        <taxon>Nocardia</taxon>
    </lineage>
</organism>
<dbReference type="PROSITE" id="PS50977">
    <property type="entry name" value="HTH_TETR_2"/>
    <property type="match status" value="1"/>
</dbReference>
<dbReference type="EMBL" id="LN868938">
    <property type="protein sequence ID" value="CRY74393.1"/>
    <property type="molecule type" value="Genomic_DNA"/>
</dbReference>
<evidence type="ECO:0000256" key="3">
    <source>
        <dbReference type="ARBA" id="ARBA00023163"/>
    </source>
</evidence>